<sequence>MRVIYLSCIPLTSKLASDWFIEYLMGSGVDIEYWDITTLLRGEVIEPQRYHANYVREFFEEAALEKAISEQKNVAFILLLPRIWKFRRIFRLLKRRSCRTLIFMWGALPSASVSSSIGFWRLLFSPKFFLDKLKNRLFSFLLARSWYLKPHEIVFAAGREMFNKSVTAGKIISIAHFDFDRQLIDAEVSPRIVDGRYAVFLDNYLPFHSDLGLLGMPQINPNLYYLELNRFFTSLEQRYGLKVVIAAHPKSFYQNNEFRGRVVLADKTYELTQHAELILCHASTSVSYAILKNKSVWAIYTDEMNRLYDHSYMPLVRAMAKYLEAPLLNISKLDEMTIPDLVSPNSFRYAEYVRDFLATDEIEIGQTKKIVLREIQQLFS</sequence>
<reference evidence="2 3" key="1">
    <citation type="journal article" date="2019" name="ISME J.">
        <title>Evolution in action: habitat transition from sediment to the pelagial leads to genome streamlining in Methylophilaceae.</title>
        <authorList>
            <person name="Salcher M."/>
            <person name="Schaefle D."/>
            <person name="Kaspar M."/>
            <person name="Neuenschwander S.M."/>
            <person name="Ghai R."/>
        </authorList>
    </citation>
    <scope>NUCLEOTIDE SEQUENCE [LARGE SCALE GENOMIC DNA]</scope>
    <source>
        <strain evidence="2 3">MMS-VI-25</strain>
    </source>
</reference>
<feature type="transmembrane region" description="Helical" evidence="1">
    <location>
        <begin position="101"/>
        <end position="123"/>
    </location>
</feature>
<protein>
    <recommendedName>
        <fullName evidence="4">Capsular biosynthesis protein</fullName>
    </recommendedName>
</protein>
<evidence type="ECO:0008006" key="4">
    <source>
        <dbReference type="Google" id="ProtNLM"/>
    </source>
</evidence>
<keyword evidence="1" id="KW-0472">Membrane</keyword>
<keyword evidence="1" id="KW-0812">Transmembrane</keyword>
<proteinExistence type="predicted"/>
<evidence type="ECO:0000256" key="1">
    <source>
        <dbReference type="SAM" id="Phobius"/>
    </source>
</evidence>
<dbReference type="RefSeq" id="WP_139884476.1">
    <property type="nucleotide sequence ID" value="NZ_CP040973.1"/>
</dbReference>
<accession>A0ABX5VVF5</accession>
<gene>
    <name evidence="2" type="ORF">FIT74_04285</name>
</gene>
<keyword evidence="3" id="KW-1185">Reference proteome</keyword>
<dbReference type="EMBL" id="CP040973">
    <property type="protein sequence ID" value="QDC61380.1"/>
    <property type="molecule type" value="Genomic_DNA"/>
</dbReference>
<evidence type="ECO:0000313" key="3">
    <source>
        <dbReference type="Proteomes" id="UP000312702"/>
    </source>
</evidence>
<organism evidence="2 3">
    <name type="scientific">Candidatus Methylopumilus universalis</name>
    <dbReference type="NCBI Taxonomy" id="2588536"/>
    <lineage>
        <taxon>Bacteria</taxon>
        <taxon>Pseudomonadati</taxon>
        <taxon>Pseudomonadota</taxon>
        <taxon>Betaproteobacteria</taxon>
        <taxon>Nitrosomonadales</taxon>
        <taxon>Methylophilaceae</taxon>
        <taxon>Candidatus Methylopumilus</taxon>
    </lineage>
</organism>
<dbReference type="Proteomes" id="UP000312702">
    <property type="component" value="Chromosome"/>
</dbReference>
<keyword evidence="1" id="KW-1133">Transmembrane helix</keyword>
<name>A0ABX5VVF5_9PROT</name>
<evidence type="ECO:0000313" key="2">
    <source>
        <dbReference type="EMBL" id="QDC61380.1"/>
    </source>
</evidence>